<evidence type="ECO:0000313" key="3">
    <source>
        <dbReference type="Proteomes" id="UP000011648"/>
    </source>
</evidence>
<feature type="compositionally biased region" description="Low complexity" evidence="1">
    <location>
        <begin position="243"/>
        <end position="254"/>
    </location>
</feature>
<dbReference type="OrthoDB" id="330911at2157"/>
<organism evidence="2 3">
    <name type="scientific">Natrialba taiwanensis DSM 12281</name>
    <dbReference type="NCBI Taxonomy" id="1230458"/>
    <lineage>
        <taxon>Archaea</taxon>
        <taxon>Methanobacteriati</taxon>
        <taxon>Methanobacteriota</taxon>
        <taxon>Stenosarchaea group</taxon>
        <taxon>Halobacteria</taxon>
        <taxon>Halobacteriales</taxon>
        <taxon>Natrialbaceae</taxon>
        <taxon>Natrialba</taxon>
    </lineage>
</organism>
<feature type="compositionally biased region" description="Acidic residues" evidence="1">
    <location>
        <begin position="286"/>
        <end position="307"/>
    </location>
</feature>
<dbReference type="AlphaFoldDB" id="L9ZJ10"/>
<gene>
    <name evidence="2" type="ORF">C484_21317</name>
</gene>
<dbReference type="RefSeq" id="WP_006827823.1">
    <property type="nucleotide sequence ID" value="NZ_AOIL01000069.1"/>
</dbReference>
<evidence type="ECO:0000313" key="2">
    <source>
        <dbReference type="EMBL" id="ELY85143.1"/>
    </source>
</evidence>
<comment type="caution">
    <text evidence="2">The sequence shown here is derived from an EMBL/GenBank/DDBJ whole genome shotgun (WGS) entry which is preliminary data.</text>
</comment>
<keyword evidence="3" id="KW-1185">Reference proteome</keyword>
<accession>L9ZJ10</accession>
<evidence type="ECO:0000256" key="1">
    <source>
        <dbReference type="SAM" id="MobiDB-lite"/>
    </source>
</evidence>
<dbReference type="Proteomes" id="UP000011648">
    <property type="component" value="Unassembled WGS sequence"/>
</dbReference>
<feature type="region of interest" description="Disordered" evidence="1">
    <location>
        <begin position="239"/>
        <end position="314"/>
    </location>
</feature>
<evidence type="ECO:0008006" key="4">
    <source>
        <dbReference type="Google" id="ProtNLM"/>
    </source>
</evidence>
<reference evidence="2 3" key="1">
    <citation type="journal article" date="2014" name="PLoS Genet.">
        <title>Phylogenetically driven sequencing of extremely halophilic archaea reveals strategies for static and dynamic osmo-response.</title>
        <authorList>
            <person name="Becker E.A."/>
            <person name="Seitzer P.M."/>
            <person name="Tritt A."/>
            <person name="Larsen D."/>
            <person name="Krusor M."/>
            <person name="Yao A.I."/>
            <person name="Wu D."/>
            <person name="Madern D."/>
            <person name="Eisen J.A."/>
            <person name="Darling A.E."/>
            <person name="Facciotti M.T."/>
        </authorList>
    </citation>
    <scope>NUCLEOTIDE SEQUENCE [LARGE SCALE GENOMIC DNA]</scope>
    <source>
        <strain evidence="2 3">DSM 12281</strain>
    </source>
</reference>
<feature type="compositionally biased region" description="Polar residues" evidence="1">
    <location>
        <begin position="267"/>
        <end position="276"/>
    </location>
</feature>
<sequence>MTGAALQSFIARSQSVIDSSPPADCPSTRVWLVDPLLETLGWNVHADSCTTDTTIDGTPLEYVLEIEGVPALLVAVEPAAATLDQSRAASLLETMTWSGIDRALYTNGHEFIWLADGTGTTGTGTGTDTDTVTVGVDHLVCDLTSLADHATSVDHFTRSTIAQQLDPSARATVARKLALERRTVVDAIVAELVSTTRSEGDRADELEALTERFVEQLIVVFADDDSHVATASEDSAEISFQFTDSSTTDSSTTDGETPGTRAGTATPDVQGSSDTNSDTDRPTETTESETEAIDTETESGTETETETTDGNGSYVVRFFNDRGSIGAIGHSSSRQALVQAAEYLFERGLSGVAVPWQPPDGERTVLNGKPIVADGSPMESPQQLSNGLYLETAGTADEHAARVESLTARAGLRAMLTEAWG</sequence>
<proteinExistence type="predicted"/>
<dbReference type="PATRIC" id="fig|1230458.4.peg.4298"/>
<dbReference type="STRING" id="1230458.C484_21317"/>
<dbReference type="EMBL" id="AOIL01000069">
    <property type="protein sequence ID" value="ELY85143.1"/>
    <property type="molecule type" value="Genomic_DNA"/>
</dbReference>
<name>L9ZJ10_9EURY</name>
<protein>
    <recommendedName>
        <fullName evidence="4">Type I restriction enzyme R protein N-terminal domain-containing protein</fullName>
    </recommendedName>
</protein>